<evidence type="ECO:0000256" key="8">
    <source>
        <dbReference type="ARBA" id="ARBA00023136"/>
    </source>
</evidence>
<evidence type="ECO:0000256" key="7">
    <source>
        <dbReference type="ARBA" id="ARBA00022989"/>
    </source>
</evidence>
<dbReference type="InterPro" id="IPR050173">
    <property type="entry name" value="ABC_transporter_C-like"/>
</dbReference>
<protein>
    <recommendedName>
        <fullName evidence="10">ABC transmembrane type-1 domain-containing protein</fullName>
    </recommendedName>
</protein>
<accession>A0ABR4N165</accession>
<keyword evidence="2" id="KW-0813">Transport</keyword>
<dbReference type="SUPFAM" id="SSF90123">
    <property type="entry name" value="ABC transporter transmembrane region"/>
    <property type="match status" value="1"/>
</dbReference>
<name>A0ABR4N165_9FUNG</name>
<feature type="transmembrane region" description="Helical" evidence="9">
    <location>
        <begin position="134"/>
        <end position="153"/>
    </location>
</feature>
<evidence type="ECO:0000256" key="2">
    <source>
        <dbReference type="ARBA" id="ARBA00022448"/>
    </source>
</evidence>
<evidence type="ECO:0000256" key="1">
    <source>
        <dbReference type="ARBA" id="ARBA00004127"/>
    </source>
</evidence>
<evidence type="ECO:0000313" key="12">
    <source>
        <dbReference type="Proteomes" id="UP001527925"/>
    </source>
</evidence>
<dbReference type="Gene3D" id="1.20.1560.10">
    <property type="entry name" value="ABC transporter type 1, transmembrane domain"/>
    <property type="match status" value="1"/>
</dbReference>
<evidence type="ECO:0000256" key="9">
    <source>
        <dbReference type="SAM" id="Phobius"/>
    </source>
</evidence>
<comment type="caution">
    <text evidence="11">The sequence shown here is derived from an EMBL/GenBank/DDBJ whole genome shotgun (WGS) entry which is preliminary data.</text>
</comment>
<dbReference type="EMBL" id="JADGIZ020000049">
    <property type="protein sequence ID" value="KAL2913257.1"/>
    <property type="molecule type" value="Genomic_DNA"/>
</dbReference>
<keyword evidence="4" id="KW-0677">Repeat</keyword>
<organism evidence="11 12">
    <name type="scientific">Polyrhizophydium stewartii</name>
    <dbReference type="NCBI Taxonomy" id="2732419"/>
    <lineage>
        <taxon>Eukaryota</taxon>
        <taxon>Fungi</taxon>
        <taxon>Fungi incertae sedis</taxon>
        <taxon>Chytridiomycota</taxon>
        <taxon>Chytridiomycota incertae sedis</taxon>
        <taxon>Chytridiomycetes</taxon>
        <taxon>Rhizophydiales</taxon>
        <taxon>Rhizophydiales incertae sedis</taxon>
        <taxon>Polyrhizophydium</taxon>
    </lineage>
</organism>
<sequence length="322" mass="36331">MYDVRHSINHSVVMDASPYMLILMSVIALIFVFMFSLYQRSNRELRRLMSIERSPLLAHVSETLSGMITVRACAAQDRFLERQRMLLDRSNRPPYYRFMATIWLHLCMEAMSATVTLLLGLLGIYNLVGPGPSAIGLALSYSMSLGMSINMVLTDAANLEAEFSTVERLNHYITSLPEEARREFDTDPKEKEWPTAGAIEISELDVAYPFRFSNMSKLKTFDVIPMLVAKSAYLGYSVIVEWWRVRHGIVFGQRELEIAIGGLNSPLVELLLGMDDVEWDLEAAIAAHDTHGYSELETQTTRDVIEAAQARRSARASPVLAE</sequence>
<dbReference type="PANTHER" id="PTHR24223">
    <property type="entry name" value="ATP-BINDING CASSETTE SUB-FAMILY C"/>
    <property type="match status" value="1"/>
</dbReference>
<dbReference type="Pfam" id="PF00664">
    <property type="entry name" value="ABC_membrane"/>
    <property type="match status" value="1"/>
</dbReference>
<reference evidence="11 12" key="1">
    <citation type="submission" date="2023-09" db="EMBL/GenBank/DDBJ databases">
        <title>Pangenome analysis of Batrachochytrium dendrobatidis and related Chytrids.</title>
        <authorList>
            <person name="Yacoub M.N."/>
            <person name="Stajich J.E."/>
            <person name="James T.Y."/>
        </authorList>
    </citation>
    <scope>NUCLEOTIDE SEQUENCE [LARGE SCALE GENOMIC DNA]</scope>
    <source>
        <strain evidence="11 12">JEL0888</strain>
    </source>
</reference>
<evidence type="ECO:0000256" key="4">
    <source>
        <dbReference type="ARBA" id="ARBA00022737"/>
    </source>
</evidence>
<keyword evidence="8 9" id="KW-0472">Membrane</keyword>
<gene>
    <name evidence="11" type="ORF">HK105_207259</name>
</gene>
<dbReference type="PANTHER" id="PTHR24223:SF443">
    <property type="entry name" value="MULTIDRUG-RESISTANCE LIKE PROTEIN 1, ISOFORM I"/>
    <property type="match status" value="1"/>
</dbReference>
<proteinExistence type="predicted"/>
<comment type="subcellular location">
    <subcellularLocation>
        <location evidence="1">Endomembrane system</location>
        <topology evidence="1">Multi-pass membrane protein</topology>
    </subcellularLocation>
</comment>
<keyword evidence="12" id="KW-1185">Reference proteome</keyword>
<keyword evidence="7 9" id="KW-1133">Transmembrane helix</keyword>
<evidence type="ECO:0000256" key="5">
    <source>
        <dbReference type="ARBA" id="ARBA00022741"/>
    </source>
</evidence>
<keyword evidence="6" id="KW-0067">ATP-binding</keyword>
<evidence type="ECO:0000259" key="10">
    <source>
        <dbReference type="PROSITE" id="PS50929"/>
    </source>
</evidence>
<dbReference type="Proteomes" id="UP001527925">
    <property type="component" value="Unassembled WGS sequence"/>
</dbReference>
<evidence type="ECO:0000256" key="6">
    <source>
        <dbReference type="ARBA" id="ARBA00022840"/>
    </source>
</evidence>
<dbReference type="InterPro" id="IPR036640">
    <property type="entry name" value="ABC1_TM_sf"/>
</dbReference>
<feature type="transmembrane region" description="Helical" evidence="9">
    <location>
        <begin position="20"/>
        <end position="38"/>
    </location>
</feature>
<keyword evidence="5" id="KW-0547">Nucleotide-binding</keyword>
<keyword evidence="3 9" id="KW-0812">Transmembrane</keyword>
<dbReference type="PROSITE" id="PS50929">
    <property type="entry name" value="ABC_TM1F"/>
    <property type="match status" value="1"/>
</dbReference>
<evidence type="ECO:0000256" key="3">
    <source>
        <dbReference type="ARBA" id="ARBA00022692"/>
    </source>
</evidence>
<feature type="transmembrane region" description="Helical" evidence="9">
    <location>
        <begin position="102"/>
        <end position="128"/>
    </location>
</feature>
<evidence type="ECO:0000313" key="11">
    <source>
        <dbReference type="EMBL" id="KAL2913257.1"/>
    </source>
</evidence>
<feature type="domain" description="ABC transmembrane type-1" evidence="10">
    <location>
        <begin position="17"/>
        <end position="161"/>
    </location>
</feature>
<dbReference type="InterPro" id="IPR011527">
    <property type="entry name" value="ABC1_TM_dom"/>
</dbReference>